<organism evidence="6 7">
    <name type="scientific">Candidatus Marimicrobium litorale</name>
    <dbReference type="NCBI Taxonomy" id="2518991"/>
    <lineage>
        <taxon>Bacteria</taxon>
        <taxon>Pseudomonadati</taxon>
        <taxon>Pseudomonadota</taxon>
        <taxon>Gammaproteobacteria</taxon>
        <taxon>Cellvibrionales</taxon>
        <taxon>Halieaceae</taxon>
        <taxon>Marimicrobium</taxon>
    </lineage>
</organism>
<evidence type="ECO:0000313" key="7">
    <source>
        <dbReference type="Proteomes" id="UP001143304"/>
    </source>
</evidence>
<dbReference type="Proteomes" id="UP001143304">
    <property type="component" value="Unassembled WGS sequence"/>
</dbReference>
<dbReference type="Pfam" id="PF03109">
    <property type="entry name" value="ABC1"/>
    <property type="match status" value="1"/>
</dbReference>
<keyword evidence="7" id="KW-1185">Reference proteome</keyword>
<protein>
    <submittedName>
        <fullName evidence="6">AarF/ABC1/UbiB kinase family protein</fullName>
    </submittedName>
</protein>
<keyword evidence="3" id="KW-0547">Nucleotide-binding</keyword>
<reference evidence="6" key="1">
    <citation type="submission" date="2019-02" db="EMBL/GenBank/DDBJ databases">
        <authorList>
            <person name="Li S.-H."/>
        </authorList>
    </citation>
    <scope>NUCLEOTIDE SEQUENCE</scope>
    <source>
        <strain evidence="6">IMCC11814</strain>
    </source>
</reference>
<comment type="similarity">
    <text evidence="1">Belongs to the protein kinase superfamily. ADCK protein kinase family.</text>
</comment>
<keyword evidence="6" id="KW-0418">Kinase</keyword>
<dbReference type="InterPro" id="IPR051409">
    <property type="entry name" value="Atypical_kinase_ADCK"/>
</dbReference>
<comment type="caution">
    <text evidence="6">The sequence shown here is derived from an EMBL/GenBank/DDBJ whole genome shotgun (WGS) entry which is preliminary data.</text>
</comment>
<dbReference type="GO" id="GO:0016301">
    <property type="term" value="F:kinase activity"/>
    <property type="evidence" value="ECO:0007669"/>
    <property type="project" value="UniProtKB-KW"/>
</dbReference>
<name>A0ABT3T5V3_9GAMM</name>
<dbReference type="PANTHER" id="PTHR43851:SF3">
    <property type="entry name" value="COENZYME Q8"/>
    <property type="match status" value="1"/>
</dbReference>
<dbReference type="InterPro" id="IPR004147">
    <property type="entry name" value="ABC1_dom"/>
</dbReference>
<dbReference type="CDD" id="cd13970">
    <property type="entry name" value="ABC1_ADCK3"/>
    <property type="match status" value="1"/>
</dbReference>
<dbReference type="EMBL" id="SHNO01000001">
    <property type="protein sequence ID" value="MCX2977434.1"/>
    <property type="molecule type" value="Genomic_DNA"/>
</dbReference>
<dbReference type="SUPFAM" id="SSF56112">
    <property type="entry name" value="Protein kinase-like (PK-like)"/>
    <property type="match status" value="1"/>
</dbReference>
<proteinExistence type="inferred from homology"/>
<keyword evidence="4" id="KW-0067">ATP-binding</keyword>
<evidence type="ECO:0000256" key="4">
    <source>
        <dbReference type="ARBA" id="ARBA00022840"/>
    </source>
</evidence>
<dbReference type="InterPro" id="IPR034646">
    <property type="entry name" value="ADCK3_dom"/>
</dbReference>
<dbReference type="PANTHER" id="PTHR43851">
    <property type="match status" value="1"/>
</dbReference>
<accession>A0ABT3T5V3</accession>
<feature type="domain" description="ABC1 atypical kinase-like" evidence="5">
    <location>
        <begin position="96"/>
        <end position="345"/>
    </location>
</feature>
<evidence type="ECO:0000256" key="1">
    <source>
        <dbReference type="ARBA" id="ARBA00009670"/>
    </source>
</evidence>
<dbReference type="InterPro" id="IPR011009">
    <property type="entry name" value="Kinase-like_dom_sf"/>
</dbReference>
<keyword evidence="2" id="KW-0808">Transferase</keyword>
<evidence type="ECO:0000313" key="6">
    <source>
        <dbReference type="EMBL" id="MCX2977434.1"/>
    </source>
</evidence>
<sequence>MAKKTPKLKGNILPRSLSISLAGARAGGALAADSLMQRVMGRDSGDSHSRFARREAEKFVQELGRLKGTYIKIGQMLALFGEHFLPAVLVDALRDLSDRTEPLHWEALAPSVRASLGERYRELDIDPEAVAAASLSQVHLAKIRDSGEWICLKIQYPGLAKLIDADFDAVVRMLLLARWVKAGRDLDDWLSSMRVHLHNEIDYRREARYTEEVAALLHDMEAPLVDYYVAELYPQYCTDTVLAMEFIEGVPVTDPSVSGLSQARRNALGKGMLALFFCEVYRWGVLQTDPNFGNYLLRLDDRRKREARDDLVLLDFGSVLDCPEDFLLHMRNTIAAGQQQDRQGLVDGLIGLGCLKRDASDEARRLFADFCLHLLEPLRPPGQLPAEYLNAKGEYCWGRSRLMRRAGKQAAVSSASRHFATPSRDFALIARKLTGVYNFISALDAQFNAYEMVESHIRLWRERENHGA</sequence>
<gene>
    <name evidence="6" type="ORF">EYC82_08710</name>
</gene>
<evidence type="ECO:0000256" key="3">
    <source>
        <dbReference type="ARBA" id="ARBA00022741"/>
    </source>
</evidence>
<evidence type="ECO:0000256" key="2">
    <source>
        <dbReference type="ARBA" id="ARBA00022679"/>
    </source>
</evidence>
<evidence type="ECO:0000259" key="5">
    <source>
        <dbReference type="Pfam" id="PF03109"/>
    </source>
</evidence>